<feature type="region of interest" description="Disordered" evidence="5">
    <location>
        <begin position="120"/>
        <end position="140"/>
    </location>
</feature>
<organism evidence="6 7">
    <name type="scientific">Pseudoduganella chitinolytica</name>
    <dbReference type="NCBI Taxonomy" id="34070"/>
    <lineage>
        <taxon>Bacteria</taxon>
        <taxon>Pseudomonadati</taxon>
        <taxon>Pseudomonadota</taxon>
        <taxon>Betaproteobacteria</taxon>
        <taxon>Burkholderiales</taxon>
        <taxon>Oxalobacteraceae</taxon>
        <taxon>Telluria group</taxon>
        <taxon>Pseudoduganella</taxon>
    </lineage>
</organism>
<protein>
    <submittedName>
        <fullName evidence="6">TonB family protein</fullName>
    </submittedName>
</protein>
<accession>A0ABY8B844</accession>
<dbReference type="Proteomes" id="UP001216510">
    <property type="component" value="Chromosome"/>
</dbReference>
<keyword evidence="4" id="KW-0472">Membrane</keyword>
<name>A0ABY8B844_9BURK</name>
<dbReference type="Gene3D" id="3.30.1150.10">
    <property type="match status" value="1"/>
</dbReference>
<evidence type="ECO:0000313" key="6">
    <source>
        <dbReference type="EMBL" id="WEF31203.1"/>
    </source>
</evidence>
<keyword evidence="7" id="KW-1185">Reference proteome</keyword>
<sequence>MKSLQENRFLLIALAVSVAAHAALLGVRFVAPTAFKIAPTDPTLEVILVNAKHANKPLKADALAQANLEGGGNADKGRSKSPLPDMRKMDDGDSITATRKRIEELQAKQDALMTQVKKTPYRAAPVSEEKQPDPVPSGADLVESSKAIARMAAEITQRIEDENKRPRRTYITPSTQQVGYAMYYKQFQRRVEDIGTLNFPQKNGRKLYGELVLQIPIFQDGTLYTKEGGIKVQTSSGNPALDDAAINIVRRAAPFGKFPPNMLSTDKDDLWVIITRFKFTREQKLEADLNSAN</sequence>
<feature type="region of interest" description="Disordered" evidence="5">
    <location>
        <begin position="67"/>
        <end position="92"/>
    </location>
</feature>
<evidence type="ECO:0000256" key="2">
    <source>
        <dbReference type="ARBA" id="ARBA00022692"/>
    </source>
</evidence>
<dbReference type="Pfam" id="PF13103">
    <property type="entry name" value="TonB_2"/>
    <property type="match status" value="1"/>
</dbReference>
<dbReference type="InterPro" id="IPR006260">
    <property type="entry name" value="TonB/TolA_C"/>
</dbReference>
<gene>
    <name evidence="6" type="ORF">PX653_17235</name>
</gene>
<evidence type="ECO:0000256" key="1">
    <source>
        <dbReference type="ARBA" id="ARBA00004167"/>
    </source>
</evidence>
<dbReference type="EMBL" id="CP119083">
    <property type="protein sequence ID" value="WEF31203.1"/>
    <property type="molecule type" value="Genomic_DNA"/>
</dbReference>
<keyword evidence="2" id="KW-0812">Transmembrane</keyword>
<evidence type="ECO:0000256" key="4">
    <source>
        <dbReference type="ARBA" id="ARBA00023136"/>
    </source>
</evidence>
<dbReference type="SUPFAM" id="SSF74653">
    <property type="entry name" value="TolA/TonB C-terminal domain"/>
    <property type="match status" value="1"/>
</dbReference>
<dbReference type="NCBIfam" id="TIGR01352">
    <property type="entry name" value="tonB_Cterm"/>
    <property type="match status" value="1"/>
</dbReference>
<keyword evidence="3" id="KW-1133">Transmembrane helix</keyword>
<evidence type="ECO:0000313" key="7">
    <source>
        <dbReference type="Proteomes" id="UP001216510"/>
    </source>
</evidence>
<reference evidence="6 7" key="1">
    <citation type="submission" date="2023-02" db="EMBL/GenBank/DDBJ databases">
        <title>Gemone sequence of Telluria chitinolytica ACM 3522T.</title>
        <authorList>
            <person name="Frediansyah A."/>
            <person name="Miess H."/>
            <person name="Gross H."/>
        </authorList>
    </citation>
    <scope>NUCLEOTIDE SEQUENCE [LARGE SCALE GENOMIC DNA]</scope>
    <source>
        <strain evidence="6 7">ACM 3522</strain>
    </source>
</reference>
<evidence type="ECO:0000256" key="5">
    <source>
        <dbReference type="SAM" id="MobiDB-lite"/>
    </source>
</evidence>
<proteinExistence type="predicted"/>
<dbReference type="RefSeq" id="WP_277413986.1">
    <property type="nucleotide sequence ID" value="NZ_CP119083.1"/>
</dbReference>
<comment type="subcellular location">
    <subcellularLocation>
        <location evidence="1">Membrane</location>
        <topology evidence="1">Single-pass membrane protein</topology>
    </subcellularLocation>
</comment>
<evidence type="ECO:0000256" key="3">
    <source>
        <dbReference type="ARBA" id="ARBA00022989"/>
    </source>
</evidence>